<evidence type="ECO:0000313" key="3">
    <source>
        <dbReference type="Proteomes" id="UP001432322"/>
    </source>
</evidence>
<keyword evidence="3" id="KW-1185">Reference proteome</keyword>
<comment type="caution">
    <text evidence="2">The sequence shown here is derived from an EMBL/GenBank/DDBJ whole genome shotgun (WGS) entry which is preliminary data.</text>
</comment>
<protein>
    <recommendedName>
        <fullName evidence="4">G protein-coupled receptor</fullName>
    </recommendedName>
</protein>
<dbReference type="AlphaFoldDB" id="A0AAV5W4T6"/>
<proteinExistence type="predicted"/>
<evidence type="ECO:0008006" key="4">
    <source>
        <dbReference type="Google" id="ProtNLM"/>
    </source>
</evidence>
<evidence type="ECO:0000256" key="1">
    <source>
        <dbReference type="SAM" id="Phobius"/>
    </source>
</evidence>
<feature type="non-terminal residue" evidence="2">
    <location>
        <position position="95"/>
    </location>
</feature>
<keyword evidence="1" id="KW-0812">Transmembrane</keyword>
<accession>A0AAV5W4T6</accession>
<feature type="non-terminal residue" evidence="2">
    <location>
        <position position="1"/>
    </location>
</feature>
<keyword evidence="1" id="KW-0472">Membrane</keyword>
<evidence type="ECO:0000313" key="2">
    <source>
        <dbReference type="EMBL" id="GMT25468.1"/>
    </source>
</evidence>
<feature type="transmembrane region" description="Helical" evidence="1">
    <location>
        <begin position="29"/>
        <end position="52"/>
    </location>
</feature>
<organism evidence="2 3">
    <name type="scientific">Pristionchus fissidentatus</name>
    <dbReference type="NCBI Taxonomy" id="1538716"/>
    <lineage>
        <taxon>Eukaryota</taxon>
        <taxon>Metazoa</taxon>
        <taxon>Ecdysozoa</taxon>
        <taxon>Nematoda</taxon>
        <taxon>Chromadorea</taxon>
        <taxon>Rhabditida</taxon>
        <taxon>Rhabditina</taxon>
        <taxon>Diplogasteromorpha</taxon>
        <taxon>Diplogasteroidea</taxon>
        <taxon>Neodiplogasteridae</taxon>
        <taxon>Pristionchus</taxon>
    </lineage>
</organism>
<dbReference type="EMBL" id="BTSY01000004">
    <property type="protein sequence ID" value="GMT25468.1"/>
    <property type="molecule type" value="Genomic_DNA"/>
</dbReference>
<name>A0AAV5W4T6_9BILA</name>
<gene>
    <name evidence="2" type="ORF">PFISCL1PPCAC_16765</name>
</gene>
<reference evidence="2" key="1">
    <citation type="submission" date="2023-10" db="EMBL/GenBank/DDBJ databases">
        <title>Genome assembly of Pristionchus species.</title>
        <authorList>
            <person name="Yoshida K."/>
            <person name="Sommer R.J."/>
        </authorList>
    </citation>
    <scope>NUCLEOTIDE SEQUENCE</scope>
    <source>
        <strain evidence="2">RS5133</strain>
    </source>
</reference>
<sequence>ACFGALAVIPPLLLLFVVRNSTLHPNCRFLISLWTTSQIVLNLLIFSYGVYFTFVEYETMAVNQYEPPMRGFYVYNAIRVWYICSGFELGISLER</sequence>
<dbReference type="Proteomes" id="UP001432322">
    <property type="component" value="Unassembled WGS sequence"/>
</dbReference>
<keyword evidence="1" id="KW-1133">Transmembrane helix</keyword>